<gene>
    <name evidence="2" type="ORF">DESHY_150020</name>
</gene>
<evidence type="ECO:0000313" key="3">
    <source>
        <dbReference type="Proteomes" id="UP000009315"/>
    </source>
</evidence>
<evidence type="ECO:0000256" key="1">
    <source>
        <dbReference type="SAM" id="Phobius"/>
    </source>
</evidence>
<keyword evidence="3" id="KW-1185">Reference proteome</keyword>
<keyword evidence="1" id="KW-1133">Transmembrane helix</keyword>
<evidence type="ECO:0000313" key="2">
    <source>
        <dbReference type="EMBL" id="CCO07777.1"/>
    </source>
</evidence>
<reference evidence="2 3" key="1">
    <citation type="journal article" date="2013" name="Genome Announc.">
        <title>Genome Sequence of the Sulfate-Reducing Bacterium Desulfotomaculum hydrothermale Lam5(T).</title>
        <authorList>
            <person name="Amin O."/>
            <person name="Fardeau M.L."/>
            <person name="Valette O."/>
            <person name="Hirschler-Rea A."/>
            <person name="Barbe V."/>
            <person name="Medigue C."/>
            <person name="Vacherie B."/>
            <person name="Ollivier B."/>
            <person name="Bertin P.N."/>
            <person name="Dolla A."/>
        </authorList>
    </citation>
    <scope>NUCLEOTIDE SEQUENCE [LARGE SCALE GENOMIC DNA]</scope>
    <source>
        <strain evidence="3">Lam5 / DSM 18033</strain>
    </source>
</reference>
<dbReference type="EMBL" id="CAOS01000007">
    <property type="protein sequence ID" value="CCO07777.1"/>
    <property type="molecule type" value="Genomic_DNA"/>
</dbReference>
<accession>K8DY94</accession>
<keyword evidence="1" id="KW-0472">Membrane</keyword>
<protein>
    <submittedName>
        <fullName evidence="2">Uncharacterized protein</fullName>
    </submittedName>
</protein>
<organism evidence="2 3">
    <name type="scientific">Desulforamulus hydrothermalis Lam5 = DSM 18033</name>
    <dbReference type="NCBI Taxonomy" id="1121428"/>
    <lineage>
        <taxon>Bacteria</taxon>
        <taxon>Bacillati</taxon>
        <taxon>Bacillota</taxon>
        <taxon>Clostridia</taxon>
        <taxon>Eubacteriales</taxon>
        <taxon>Peptococcaceae</taxon>
        <taxon>Desulforamulus</taxon>
    </lineage>
</organism>
<feature type="transmembrane region" description="Helical" evidence="1">
    <location>
        <begin position="32"/>
        <end position="50"/>
    </location>
</feature>
<proteinExistence type="predicted"/>
<keyword evidence="1" id="KW-0812">Transmembrane</keyword>
<dbReference type="Proteomes" id="UP000009315">
    <property type="component" value="Unassembled WGS sequence"/>
</dbReference>
<dbReference type="AlphaFoldDB" id="K8DY94"/>
<dbReference type="STRING" id="1121428.DESHY_150020"/>
<comment type="caution">
    <text evidence="2">The sequence shown here is derived from an EMBL/GenBank/DDBJ whole genome shotgun (WGS) entry which is preliminary data.</text>
</comment>
<sequence>MDKMITPVIILVLWGIALLLGVLGVVTRRRNLLLAGMAAALAGLGLTLWLKNTLQ</sequence>
<feature type="transmembrane region" description="Helical" evidence="1">
    <location>
        <begin position="6"/>
        <end position="25"/>
    </location>
</feature>
<name>K8DY94_9FIRM</name>